<evidence type="ECO:0000313" key="2">
    <source>
        <dbReference type="Proteomes" id="UP000516314"/>
    </source>
</evidence>
<dbReference type="EMBL" id="LR881470">
    <property type="protein sequence ID" value="CAD5335138.1"/>
    <property type="molecule type" value="Genomic_DNA"/>
</dbReference>
<protein>
    <submittedName>
        <fullName evidence="1">(thale cress) hypothetical protein</fullName>
    </submittedName>
</protein>
<reference evidence="1 2" key="1">
    <citation type="submission" date="2020-09" db="EMBL/GenBank/DDBJ databases">
        <authorList>
            <person name="Ashkenazy H."/>
        </authorList>
    </citation>
    <scope>NUCLEOTIDE SEQUENCE [LARGE SCALE GENOMIC DNA]</scope>
    <source>
        <strain evidence="2">cv. Cdm-0</strain>
    </source>
</reference>
<dbReference type="AlphaFoldDB" id="A0A7G2FGW8"/>
<sequence>MDMVTEPLQPSLETFSDQEMMKMTKTTIRGENGERLM</sequence>
<gene>
    <name evidence="1" type="ORF">AT9943_LOCUS22409</name>
</gene>
<proteinExistence type="predicted"/>
<accession>A0A7G2FGW8</accession>
<organism evidence="1 2">
    <name type="scientific">Arabidopsis thaliana</name>
    <name type="common">Mouse-ear cress</name>
    <dbReference type="NCBI Taxonomy" id="3702"/>
    <lineage>
        <taxon>Eukaryota</taxon>
        <taxon>Viridiplantae</taxon>
        <taxon>Streptophyta</taxon>
        <taxon>Embryophyta</taxon>
        <taxon>Tracheophyta</taxon>
        <taxon>Spermatophyta</taxon>
        <taxon>Magnoliopsida</taxon>
        <taxon>eudicotyledons</taxon>
        <taxon>Gunneridae</taxon>
        <taxon>Pentapetalae</taxon>
        <taxon>rosids</taxon>
        <taxon>malvids</taxon>
        <taxon>Brassicales</taxon>
        <taxon>Brassicaceae</taxon>
        <taxon>Camelineae</taxon>
        <taxon>Arabidopsis</taxon>
    </lineage>
</organism>
<evidence type="ECO:0000313" key="1">
    <source>
        <dbReference type="EMBL" id="CAD5335138.1"/>
    </source>
</evidence>
<name>A0A7G2FGW8_ARATH</name>
<dbReference type="Proteomes" id="UP000516314">
    <property type="component" value="Chromosome 5"/>
</dbReference>